<dbReference type="PROSITE" id="PS00031">
    <property type="entry name" value="NUCLEAR_REC_DBD_1"/>
    <property type="match status" value="1"/>
</dbReference>
<evidence type="ECO:0000256" key="10">
    <source>
        <dbReference type="RuleBase" id="RU004334"/>
    </source>
</evidence>
<dbReference type="InterPro" id="IPR050274">
    <property type="entry name" value="Nuclear_hormone_rcpt_NR2"/>
</dbReference>
<dbReference type="SMART" id="SM00430">
    <property type="entry name" value="HOLI"/>
    <property type="match status" value="1"/>
</dbReference>
<dbReference type="GO" id="GO:0000122">
    <property type="term" value="P:negative regulation of transcription by RNA polymerase II"/>
    <property type="evidence" value="ECO:0007669"/>
    <property type="project" value="UniProtKB-ARBA"/>
</dbReference>
<evidence type="ECO:0000256" key="9">
    <source>
        <dbReference type="ARBA" id="ARBA00023242"/>
    </source>
</evidence>
<evidence type="ECO:0000256" key="2">
    <source>
        <dbReference type="ARBA" id="ARBA00022723"/>
    </source>
</evidence>
<feature type="compositionally biased region" description="Low complexity" evidence="11">
    <location>
        <begin position="130"/>
        <end position="140"/>
    </location>
</feature>
<feature type="compositionally biased region" description="Low complexity" evidence="11">
    <location>
        <begin position="391"/>
        <end position="439"/>
    </location>
</feature>
<dbReference type="SUPFAM" id="SSF48508">
    <property type="entry name" value="Nuclear receptor ligand-binding domain"/>
    <property type="match status" value="1"/>
</dbReference>
<dbReference type="FunFam" id="1.10.565.10:FF:000038">
    <property type="entry name" value="Dissatisfaction, isoform A"/>
    <property type="match status" value="1"/>
</dbReference>
<evidence type="ECO:0000313" key="14">
    <source>
        <dbReference type="EnsemblMetazoa" id="SCAU003395-PA"/>
    </source>
</evidence>
<evidence type="ECO:0000256" key="3">
    <source>
        <dbReference type="ARBA" id="ARBA00022771"/>
    </source>
</evidence>
<dbReference type="PRINTS" id="PR00398">
    <property type="entry name" value="STRDHORMONER"/>
</dbReference>
<feature type="domain" description="Nuclear receptor" evidence="12">
    <location>
        <begin position="20"/>
        <end position="99"/>
    </location>
</feature>
<dbReference type="PROSITE" id="PS51030">
    <property type="entry name" value="NUCLEAR_REC_DBD_2"/>
    <property type="match status" value="1"/>
</dbReference>
<dbReference type="SMART" id="SM00399">
    <property type="entry name" value="ZnF_C4"/>
    <property type="match status" value="1"/>
</dbReference>
<evidence type="ECO:0000259" key="13">
    <source>
        <dbReference type="PROSITE" id="PS51843"/>
    </source>
</evidence>
<feature type="domain" description="NR LBD" evidence="13">
    <location>
        <begin position="504"/>
        <end position="752"/>
    </location>
</feature>
<feature type="region of interest" description="Disordered" evidence="11">
    <location>
        <begin position="95"/>
        <end position="140"/>
    </location>
</feature>
<organism evidence="14 15">
    <name type="scientific">Stomoxys calcitrans</name>
    <name type="common">Stable fly</name>
    <name type="synonym">Conops calcitrans</name>
    <dbReference type="NCBI Taxonomy" id="35570"/>
    <lineage>
        <taxon>Eukaryota</taxon>
        <taxon>Metazoa</taxon>
        <taxon>Ecdysozoa</taxon>
        <taxon>Arthropoda</taxon>
        <taxon>Hexapoda</taxon>
        <taxon>Insecta</taxon>
        <taxon>Pterygota</taxon>
        <taxon>Neoptera</taxon>
        <taxon>Endopterygota</taxon>
        <taxon>Diptera</taxon>
        <taxon>Brachycera</taxon>
        <taxon>Muscomorpha</taxon>
        <taxon>Muscoidea</taxon>
        <taxon>Muscidae</taxon>
        <taxon>Stomoxys</taxon>
    </lineage>
</organism>
<evidence type="ECO:0000313" key="15">
    <source>
        <dbReference type="Proteomes" id="UP000095300"/>
    </source>
</evidence>
<evidence type="ECO:0000256" key="6">
    <source>
        <dbReference type="ARBA" id="ARBA00023125"/>
    </source>
</evidence>
<dbReference type="AlphaFoldDB" id="A0A1I8NZ71"/>
<feature type="compositionally biased region" description="Basic residues" evidence="11">
    <location>
        <begin position="104"/>
        <end position="129"/>
    </location>
</feature>
<keyword evidence="2 10" id="KW-0479">Metal-binding</keyword>
<keyword evidence="4 10" id="KW-0862">Zinc</keyword>
<keyword evidence="9 10" id="KW-0539">Nucleus</keyword>
<keyword evidence="5 10" id="KW-0805">Transcription regulation</keyword>
<dbReference type="STRING" id="35570.A0A1I8NZ71"/>
<dbReference type="GO" id="GO:0008270">
    <property type="term" value="F:zinc ion binding"/>
    <property type="evidence" value="ECO:0007669"/>
    <property type="project" value="UniProtKB-KW"/>
</dbReference>
<comment type="similarity">
    <text evidence="10">Belongs to the nuclear hormone receptor family.</text>
</comment>
<feature type="region of interest" description="Disordered" evidence="11">
    <location>
        <begin position="301"/>
        <end position="372"/>
    </location>
</feature>
<dbReference type="PANTHER" id="PTHR24083">
    <property type="entry name" value="NUCLEAR HORMONE RECEPTOR"/>
    <property type="match status" value="1"/>
</dbReference>
<evidence type="ECO:0000256" key="11">
    <source>
        <dbReference type="SAM" id="MobiDB-lite"/>
    </source>
</evidence>
<evidence type="ECO:0000259" key="12">
    <source>
        <dbReference type="PROSITE" id="PS51030"/>
    </source>
</evidence>
<feature type="region of interest" description="Disordered" evidence="11">
    <location>
        <begin position="172"/>
        <end position="205"/>
    </location>
</feature>
<evidence type="ECO:0000256" key="5">
    <source>
        <dbReference type="ARBA" id="ARBA00023015"/>
    </source>
</evidence>
<dbReference type="Pfam" id="PF00105">
    <property type="entry name" value="zf-C4"/>
    <property type="match status" value="1"/>
</dbReference>
<accession>A0A1I8NZ71</accession>
<dbReference type="InterPro" id="IPR013088">
    <property type="entry name" value="Znf_NHR/GATA"/>
</dbReference>
<evidence type="ECO:0000256" key="8">
    <source>
        <dbReference type="ARBA" id="ARBA00023170"/>
    </source>
</evidence>
<keyword evidence="15" id="KW-1185">Reference proteome</keyword>
<feature type="compositionally biased region" description="Polar residues" evidence="11">
    <location>
        <begin position="303"/>
        <end position="325"/>
    </location>
</feature>
<proteinExistence type="inferred from homology"/>
<comment type="subcellular location">
    <subcellularLocation>
        <location evidence="1 10">Nucleus</location>
    </subcellularLocation>
</comment>
<evidence type="ECO:0000256" key="1">
    <source>
        <dbReference type="ARBA" id="ARBA00004123"/>
    </source>
</evidence>
<dbReference type="Proteomes" id="UP000095300">
    <property type="component" value="Unassembled WGS sequence"/>
</dbReference>
<dbReference type="InterPro" id="IPR000536">
    <property type="entry name" value="Nucl_hrmn_rcpt_lig-bd"/>
</dbReference>
<evidence type="ECO:0000256" key="4">
    <source>
        <dbReference type="ARBA" id="ARBA00022833"/>
    </source>
</evidence>
<dbReference type="PRINTS" id="PR00047">
    <property type="entry name" value="STROIDFINGER"/>
</dbReference>
<dbReference type="PROSITE" id="PS51843">
    <property type="entry name" value="NR_LBD"/>
    <property type="match status" value="1"/>
</dbReference>
<keyword evidence="6 10" id="KW-0238">DNA-binding</keyword>
<name>A0A1I8NZ71_STOCA</name>
<dbReference type="InterPro" id="IPR001628">
    <property type="entry name" value="Znf_hrmn_rcpt"/>
</dbReference>
<feature type="region of interest" description="Disordered" evidence="11">
    <location>
        <begin position="385"/>
        <end position="502"/>
    </location>
</feature>
<dbReference type="GO" id="GO:0032502">
    <property type="term" value="P:developmental process"/>
    <property type="evidence" value="ECO:0007669"/>
    <property type="project" value="UniProtKB-ARBA"/>
</dbReference>
<dbReference type="EnsemblMetazoa" id="SCAU003395-RA">
    <property type="protein sequence ID" value="SCAU003395-PA"/>
    <property type="gene ID" value="SCAU003395"/>
</dbReference>
<dbReference type="CDD" id="cd07163">
    <property type="entry name" value="NR_DBD_TLX"/>
    <property type="match status" value="1"/>
</dbReference>
<keyword evidence="8 10" id="KW-0675">Receptor</keyword>
<dbReference type="GO" id="GO:0043565">
    <property type="term" value="F:sequence-specific DNA binding"/>
    <property type="evidence" value="ECO:0007669"/>
    <property type="project" value="InterPro"/>
</dbReference>
<dbReference type="OrthoDB" id="5873264at2759"/>
<dbReference type="Gene3D" id="3.30.50.10">
    <property type="entry name" value="Erythroid Transcription Factor GATA-1, subunit A"/>
    <property type="match status" value="1"/>
</dbReference>
<dbReference type="GO" id="GO:0003700">
    <property type="term" value="F:DNA-binding transcription factor activity"/>
    <property type="evidence" value="ECO:0007669"/>
    <property type="project" value="InterPro"/>
</dbReference>
<reference evidence="14" key="1">
    <citation type="submission" date="2020-05" db="UniProtKB">
        <authorList>
            <consortium name="EnsemblMetazoa"/>
        </authorList>
    </citation>
    <scope>IDENTIFICATION</scope>
    <source>
        <strain evidence="14">USDA</strain>
    </source>
</reference>
<dbReference type="Gene3D" id="1.10.565.10">
    <property type="entry name" value="Retinoid X Receptor"/>
    <property type="match status" value="1"/>
</dbReference>
<feature type="compositionally biased region" description="Low complexity" evidence="11">
    <location>
        <begin position="172"/>
        <end position="181"/>
    </location>
</feature>
<dbReference type="Pfam" id="PF00104">
    <property type="entry name" value="Hormone_recep"/>
    <property type="match status" value="1"/>
</dbReference>
<dbReference type="SUPFAM" id="SSF57716">
    <property type="entry name" value="Glucocorticoid receptor-like (DNA-binding domain)"/>
    <property type="match status" value="1"/>
</dbReference>
<evidence type="ECO:0008006" key="16">
    <source>
        <dbReference type="Google" id="ProtNLM"/>
    </source>
</evidence>
<feature type="compositionally biased region" description="Low complexity" evidence="11">
    <location>
        <begin position="476"/>
        <end position="502"/>
    </location>
</feature>
<dbReference type="FunFam" id="3.30.50.10:FF:000019">
    <property type="entry name" value="Nuclear receptor subfamily 2 group E member"/>
    <property type="match status" value="1"/>
</dbReference>
<dbReference type="InterPro" id="IPR035500">
    <property type="entry name" value="NHR-like_dom_sf"/>
</dbReference>
<keyword evidence="3 10" id="KW-0863">Zinc-finger</keyword>
<dbReference type="InterPro" id="IPR001723">
    <property type="entry name" value="Nuclear_hrmn_rcpt"/>
</dbReference>
<evidence type="ECO:0000256" key="7">
    <source>
        <dbReference type="ARBA" id="ARBA00023163"/>
    </source>
</evidence>
<dbReference type="GO" id="GO:0005634">
    <property type="term" value="C:nucleus"/>
    <property type="evidence" value="ECO:0007669"/>
    <property type="project" value="UniProtKB-SubCell"/>
</dbReference>
<sequence length="783" mass="84541">MAEGKAGIYAHVLQGDRLLDIPCKVCGDRSSGKHYGIYSCDGCSGFFKRSIHRNRIYTCKATGDMKGRCPVDKTHRNQCRACRLSKCFQSAMNKDAVQHERGPRKPKLHPQLHQHHAAHHHGHHHHHHLNGLAPHPGAFHPHAGHLPVSLVTNVSASFNYTSHISTHHAAAAGFHHGTPHPTAFHHPGHGPNAAAGHVPPPHLPFPPHLLPHMHHNLLAEATSKLPGLTAAAASVNLGANHNNASTASVTGPNMASLANPVATYDLTTTSASRGEGSSAGSNGAASTTSLEFYSKNALAHHYSSPSPTASIQSISSVGGRSSLGSESPRVNVETETPSATPPPLSPGYHSQGQPEEPLSPSEATDHTNASDSPITLQHSIQHLQHLGGNNGHLSTSNNNNNNSSFNNRNLGLHQMHLSTHNGGSPSSSPSNTLNNSPPHLTAFTQIRPSPASSRTTPPPPTTLGLHSSLHAGMPLPTAAATSSSTAPTSTNATATTSISTPSQQQQQAAAALYAARQNGFIELLLSPDKCQEIIQYQMHNSILFPPLPQQLIGLDSRLMSWEMLQETTARLLFMAVRWVKCLMPFQTLSRSDQILLLQESWKELFLLNLAQWIIPLDLTPIFESSMIKERLPQDETTEGEIKTIQEILLRFRQIAPDGSEVGCMKAIALFSPEVPGLCDIQPVEMLQDQAQCILSDHVRIRYPRQATRFGRLLLLLPSLRSIRTSTIESLFFKETIGNVPIARLLRDMYTMEPTTATGSSAVNSAHAGLTNAATALMQQQQEK</sequence>
<protein>
    <recommendedName>
        <fullName evidence="16">Nuclear receptor subfamily 2 group E member 1</fullName>
    </recommendedName>
</protein>
<dbReference type="PRINTS" id="PR01282">
    <property type="entry name" value="COUPTNFACTOR"/>
</dbReference>
<keyword evidence="7 10" id="KW-0804">Transcription</keyword>
<gene>
    <name evidence="14" type="primary">106083026</name>
</gene>
<dbReference type="VEuPathDB" id="VectorBase:SCAU003395"/>